<dbReference type="GO" id="GO:0030681">
    <property type="term" value="C:multimeric ribonuclease P complex"/>
    <property type="evidence" value="ECO:0007669"/>
    <property type="project" value="TreeGrafter"/>
</dbReference>
<gene>
    <name evidence="1" type="ORF">MCOR_20917</name>
</gene>
<protein>
    <submittedName>
        <fullName evidence="1">RPP40</fullName>
        <ecNumber evidence="1">3.1.26.5</ecNumber>
    </submittedName>
</protein>
<dbReference type="GO" id="GO:0000171">
    <property type="term" value="F:ribonuclease MRP activity"/>
    <property type="evidence" value="ECO:0007669"/>
    <property type="project" value="TreeGrafter"/>
</dbReference>
<keyword evidence="2" id="KW-1185">Reference proteome</keyword>
<dbReference type="GO" id="GO:0001682">
    <property type="term" value="P:tRNA 5'-leader removal"/>
    <property type="evidence" value="ECO:0007669"/>
    <property type="project" value="InterPro"/>
</dbReference>
<dbReference type="Proteomes" id="UP000507470">
    <property type="component" value="Unassembled WGS sequence"/>
</dbReference>
<evidence type="ECO:0000313" key="2">
    <source>
        <dbReference type="Proteomes" id="UP000507470"/>
    </source>
</evidence>
<dbReference type="PANTHER" id="PTHR15396">
    <property type="entry name" value="RIBONUCLEASE P PROTEIN SUBUNIT P40"/>
    <property type="match status" value="1"/>
</dbReference>
<dbReference type="PANTHER" id="PTHR15396:SF1">
    <property type="entry name" value="RIBONUCLEASE P PROTEIN SUBUNIT P40"/>
    <property type="match status" value="1"/>
</dbReference>
<dbReference type="OrthoDB" id="63112at2759"/>
<name>A0A6J8BN03_MYTCO</name>
<dbReference type="GO" id="GO:0000172">
    <property type="term" value="C:ribonuclease MRP complex"/>
    <property type="evidence" value="ECO:0007669"/>
    <property type="project" value="TreeGrafter"/>
</dbReference>
<dbReference type="GO" id="GO:0000447">
    <property type="term" value="P:endonucleolytic cleavage in ITS1 to separate SSU-rRNA from 5.8S rRNA and LSU-rRNA from tricistronic rRNA transcript (SSU-rRNA, 5.8S rRNA, LSU-rRNA)"/>
    <property type="evidence" value="ECO:0007669"/>
    <property type="project" value="TreeGrafter"/>
</dbReference>
<dbReference type="AlphaFoldDB" id="A0A6J8BN03"/>
<accession>A0A6J8BN03</accession>
<dbReference type="EC" id="3.1.26.5" evidence="1"/>
<dbReference type="InterPro" id="IPR013893">
    <property type="entry name" value="RNase_P_Rpp40"/>
</dbReference>
<keyword evidence="1" id="KW-0378">Hydrolase</keyword>
<dbReference type="EMBL" id="CACVKT020003694">
    <property type="protein sequence ID" value="CAC5385368.1"/>
    <property type="molecule type" value="Genomic_DNA"/>
</dbReference>
<dbReference type="GO" id="GO:0004526">
    <property type="term" value="F:ribonuclease P activity"/>
    <property type="evidence" value="ECO:0007669"/>
    <property type="project" value="UniProtKB-EC"/>
</dbReference>
<organism evidence="1 2">
    <name type="scientific">Mytilus coruscus</name>
    <name type="common">Sea mussel</name>
    <dbReference type="NCBI Taxonomy" id="42192"/>
    <lineage>
        <taxon>Eukaryota</taxon>
        <taxon>Metazoa</taxon>
        <taxon>Spiralia</taxon>
        <taxon>Lophotrochozoa</taxon>
        <taxon>Mollusca</taxon>
        <taxon>Bivalvia</taxon>
        <taxon>Autobranchia</taxon>
        <taxon>Pteriomorphia</taxon>
        <taxon>Mytilida</taxon>
        <taxon>Mytiloidea</taxon>
        <taxon>Mytilidae</taxon>
        <taxon>Mytilinae</taxon>
        <taxon>Mytilus</taxon>
    </lineage>
</organism>
<evidence type="ECO:0000313" key="1">
    <source>
        <dbReference type="EMBL" id="CAC5385368.1"/>
    </source>
</evidence>
<proteinExistence type="predicted"/>
<dbReference type="Pfam" id="PF08584">
    <property type="entry name" value="Ribonuc_P_40"/>
    <property type="match status" value="1"/>
</dbReference>
<reference evidence="1 2" key="1">
    <citation type="submission" date="2020-06" db="EMBL/GenBank/DDBJ databases">
        <authorList>
            <person name="Li R."/>
            <person name="Bekaert M."/>
        </authorList>
    </citation>
    <scope>NUCLEOTIDE SEQUENCE [LARGE SCALE GENOMIC DNA]</scope>
    <source>
        <strain evidence="2">wild</strain>
    </source>
</reference>
<sequence>MAAPIDRNGLPLGKLVFEKSSFKNEKSKHEEFIEDHHFNYTISCILPNCKRIPDILQSSCVGEKVFLVQDLPLIEVISLDLIEAFIKRGKLRMLSHGGNIDADDCVAVLPTGHLILHLSKDTYQQLGLEGKPSQFPKRKKSKYIVDIDLTSPSFKPGKKGYNRVKWCFKDRLGLKFNFISTWTPSDDEICPSSMQKYFTMKGCKCKPVKIKCNMKKYNDVLVPDIDPSHVDFDNMDYNYTDVYEWLGGFSCGIDLLCNPDDYLSTYSFNGPTGPPATCSYVQYSGYFSCQTVQSIIKSIREHMDEWKLPWCSVTVQGFMDSPLSWKQREHGYLNNGDNLYTFIIFPDDTYWLYSAYGSYDLVS</sequence>